<dbReference type="Gene3D" id="2.80.10.50">
    <property type="match status" value="2"/>
</dbReference>
<evidence type="ECO:0000313" key="3">
    <source>
        <dbReference type="Proteomes" id="UP000054270"/>
    </source>
</evidence>
<accession>A0A0D2MFE1</accession>
<dbReference type="OrthoDB" id="6770063at2759"/>
<protein>
    <submittedName>
        <fullName evidence="2">Carbohydrate-binding module family 13 protein</fullName>
    </submittedName>
</protein>
<name>A0A0D2MFE1_HYPSF</name>
<dbReference type="SUPFAM" id="SSF50370">
    <property type="entry name" value="Ricin B-like lectins"/>
    <property type="match status" value="2"/>
</dbReference>
<proteinExistence type="predicted"/>
<dbReference type="InterPro" id="IPR000772">
    <property type="entry name" value="Ricin_B_lectin"/>
</dbReference>
<reference evidence="3" key="1">
    <citation type="submission" date="2014-04" db="EMBL/GenBank/DDBJ databases">
        <title>Evolutionary Origins and Diversification of the Mycorrhizal Mutualists.</title>
        <authorList>
            <consortium name="DOE Joint Genome Institute"/>
            <consortium name="Mycorrhizal Genomics Consortium"/>
            <person name="Kohler A."/>
            <person name="Kuo A."/>
            <person name="Nagy L.G."/>
            <person name="Floudas D."/>
            <person name="Copeland A."/>
            <person name="Barry K.W."/>
            <person name="Cichocki N."/>
            <person name="Veneault-Fourrey C."/>
            <person name="LaButti K."/>
            <person name="Lindquist E.A."/>
            <person name="Lipzen A."/>
            <person name="Lundell T."/>
            <person name="Morin E."/>
            <person name="Murat C."/>
            <person name="Riley R."/>
            <person name="Ohm R."/>
            <person name="Sun H."/>
            <person name="Tunlid A."/>
            <person name="Henrissat B."/>
            <person name="Grigoriev I.V."/>
            <person name="Hibbett D.S."/>
            <person name="Martin F."/>
        </authorList>
    </citation>
    <scope>NUCLEOTIDE SEQUENCE [LARGE SCALE GENOMIC DNA]</scope>
    <source>
        <strain evidence="3">FD-334 SS-4</strain>
    </source>
</reference>
<dbReference type="STRING" id="945553.A0A0D2MFE1"/>
<evidence type="ECO:0000259" key="1">
    <source>
        <dbReference type="SMART" id="SM00458"/>
    </source>
</evidence>
<feature type="domain" description="Ricin B lectin" evidence="1">
    <location>
        <begin position="154"/>
        <end position="294"/>
    </location>
</feature>
<sequence>GPSGTTLNIHPTSNAAKCVGIKGGIYADGTAVDVFDCNNSATQSWQWNGDSLVSVNPVDQSQWCLDAGVESSWANGVQMKIWECFADLPQQTWTPVTTSGTIKLTSGNFCLDLTNGVLTNGNVLQIWTCTSGDENQGDVSEPGVQYTSVPVKIGTTAVNIHPTSDAAKCIGIKGGIYANGTAVDVFDCNNSATQAWKWNGDSMISVNPVDQSFWCLDAGDESAWTNGIQMKIWECFVGFPQQTWTPVTVTRSGTIELPSGNFCLDLTNGSLTNGNVLQIWTCTSGDANQDWTATSA</sequence>
<dbReference type="InterPro" id="IPR035992">
    <property type="entry name" value="Ricin_B-like_lectins"/>
</dbReference>
<evidence type="ECO:0000313" key="2">
    <source>
        <dbReference type="EMBL" id="KJA22293.1"/>
    </source>
</evidence>
<dbReference type="SMART" id="SM00458">
    <property type="entry name" value="RICIN"/>
    <property type="match status" value="2"/>
</dbReference>
<dbReference type="PROSITE" id="PS50231">
    <property type="entry name" value="RICIN_B_LECTIN"/>
    <property type="match status" value="2"/>
</dbReference>
<dbReference type="OMA" id="FEGNDNQ"/>
<gene>
    <name evidence="2" type="ORF">HYPSUDRAFT_139430</name>
</gene>
<dbReference type="Pfam" id="PF00652">
    <property type="entry name" value="Ricin_B_lectin"/>
    <property type="match status" value="2"/>
</dbReference>
<feature type="domain" description="Ricin B lectin" evidence="1">
    <location>
        <begin position="3"/>
        <end position="141"/>
    </location>
</feature>
<organism evidence="2 3">
    <name type="scientific">Hypholoma sublateritium (strain FD-334 SS-4)</name>
    <dbReference type="NCBI Taxonomy" id="945553"/>
    <lineage>
        <taxon>Eukaryota</taxon>
        <taxon>Fungi</taxon>
        <taxon>Dikarya</taxon>
        <taxon>Basidiomycota</taxon>
        <taxon>Agaricomycotina</taxon>
        <taxon>Agaricomycetes</taxon>
        <taxon>Agaricomycetidae</taxon>
        <taxon>Agaricales</taxon>
        <taxon>Agaricineae</taxon>
        <taxon>Strophariaceae</taxon>
        <taxon>Hypholoma</taxon>
    </lineage>
</organism>
<dbReference type="EMBL" id="KN817551">
    <property type="protein sequence ID" value="KJA22293.1"/>
    <property type="molecule type" value="Genomic_DNA"/>
</dbReference>
<dbReference type="AlphaFoldDB" id="A0A0D2MFE1"/>
<keyword evidence="3" id="KW-1185">Reference proteome</keyword>
<feature type="non-terminal residue" evidence="2">
    <location>
        <position position="1"/>
    </location>
</feature>
<dbReference type="Proteomes" id="UP000054270">
    <property type="component" value="Unassembled WGS sequence"/>
</dbReference>